<dbReference type="Proteomes" id="UP000320239">
    <property type="component" value="Unassembled WGS sequence"/>
</dbReference>
<dbReference type="Pfam" id="PF22725">
    <property type="entry name" value="GFO_IDH_MocA_C3"/>
    <property type="match status" value="1"/>
</dbReference>
<dbReference type="RefSeq" id="WP_122979869.1">
    <property type="nucleotide sequence ID" value="NZ_BOMX01000172.1"/>
</dbReference>
<dbReference type="AlphaFoldDB" id="A0A561WBG9"/>
<gene>
    <name evidence="5" type="ORF">FHX34_103755</name>
</gene>
<evidence type="ECO:0000313" key="5">
    <source>
        <dbReference type="EMBL" id="TWG21217.1"/>
    </source>
</evidence>
<dbReference type="GO" id="GO:0000166">
    <property type="term" value="F:nucleotide binding"/>
    <property type="evidence" value="ECO:0007669"/>
    <property type="project" value="InterPro"/>
</dbReference>
<evidence type="ECO:0000259" key="3">
    <source>
        <dbReference type="Pfam" id="PF01408"/>
    </source>
</evidence>
<dbReference type="InterPro" id="IPR000683">
    <property type="entry name" value="Gfo/Idh/MocA-like_OxRdtase_N"/>
</dbReference>
<protein>
    <submittedName>
        <fullName evidence="5">Oxidoreductase</fullName>
    </submittedName>
</protein>
<keyword evidence="2" id="KW-0560">Oxidoreductase</keyword>
<comment type="similarity">
    <text evidence="1">Belongs to the Gfo/Idh/MocA family.</text>
</comment>
<feature type="domain" description="Gfo/Idh/MocA-like oxidoreductase N-terminal" evidence="3">
    <location>
        <begin position="3"/>
        <end position="116"/>
    </location>
</feature>
<dbReference type="GO" id="GO:0016491">
    <property type="term" value="F:oxidoreductase activity"/>
    <property type="evidence" value="ECO:0007669"/>
    <property type="project" value="UniProtKB-KW"/>
</dbReference>
<sequence>MALRVAVVGLGWAARRIWLPRLVAHPGTTVTAVVEPDPAARAAAAAELDGARPLLLDSVAELSPRLADLAVVAVPNHAHATVASALLRRGLPVFVEKPVCLSTAEVDELAAAEASGAVLLAGSAARYRGDIRGLAAVAPSLGRIRHTRLAWVRARGVPATAWFTHRDTAGGGALMDLGWHLLDTGLGLLGRPIRFDQVIATVGHDFVSRGTARALWRADEAAAGPGGDVEDTARVFLAAADGTSASVHASWASHAEHDSTLVELHGAAGTAVLRCTFGFSPHRDGGSTLTVTRLGRTEAVPLDPEPVGIEYDRQVDALPALAADPAQRGRAVAAARATLEVIERAYASATRERDTERQPAWPN</sequence>
<dbReference type="SUPFAM" id="SSF51735">
    <property type="entry name" value="NAD(P)-binding Rossmann-fold domains"/>
    <property type="match status" value="1"/>
</dbReference>
<reference evidence="5 6" key="1">
    <citation type="submission" date="2019-06" db="EMBL/GenBank/DDBJ databases">
        <title>Sequencing the genomes of 1000 actinobacteria strains.</title>
        <authorList>
            <person name="Klenk H.-P."/>
        </authorList>
    </citation>
    <scope>NUCLEOTIDE SEQUENCE [LARGE SCALE GENOMIC DNA]</scope>
    <source>
        <strain evidence="5 6">DSM 43866</strain>
    </source>
</reference>
<evidence type="ECO:0000259" key="4">
    <source>
        <dbReference type="Pfam" id="PF22725"/>
    </source>
</evidence>
<comment type="caution">
    <text evidence="5">The sequence shown here is derived from an EMBL/GenBank/DDBJ whole genome shotgun (WGS) entry which is preliminary data.</text>
</comment>
<evidence type="ECO:0000256" key="1">
    <source>
        <dbReference type="ARBA" id="ARBA00010928"/>
    </source>
</evidence>
<name>A0A561WBG9_ACTTI</name>
<dbReference type="SUPFAM" id="SSF55347">
    <property type="entry name" value="Glyceraldehyde-3-phosphate dehydrogenase-like, C-terminal domain"/>
    <property type="match status" value="1"/>
</dbReference>
<evidence type="ECO:0000313" key="6">
    <source>
        <dbReference type="Proteomes" id="UP000320239"/>
    </source>
</evidence>
<dbReference type="PANTHER" id="PTHR43708:SF5">
    <property type="entry name" value="CONSERVED EXPRESSED OXIDOREDUCTASE (EUROFUNG)-RELATED"/>
    <property type="match status" value="1"/>
</dbReference>
<dbReference type="Gene3D" id="3.40.50.720">
    <property type="entry name" value="NAD(P)-binding Rossmann-like Domain"/>
    <property type="match status" value="1"/>
</dbReference>
<dbReference type="Pfam" id="PF01408">
    <property type="entry name" value="GFO_IDH_MocA"/>
    <property type="match status" value="1"/>
</dbReference>
<proteinExistence type="inferred from homology"/>
<accession>A0A561WBG9</accession>
<dbReference type="InterPro" id="IPR055170">
    <property type="entry name" value="GFO_IDH_MocA-like_dom"/>
</dbReference>
<keyword evidence="6" id="KW-1185">Reference proteome</keyword>
<dbReference type="InterPro" id="IPR036291">
    <property type="entry name" value="NAD(P)-bd_dom_sf"/>
</dbReference>
<dbReference type="Gene3D" id="3.30.360.10">
    <property type="entry name" value="Dihydrodipicolinate Reductase, domain 2"/>
    <property type="match status" value="1"/>
</dbReference>
<dbReference type="InterPro" id="IPR051317">
    <property type="entry name" value="Gfo/Idh/MocA_oxidoreduct"/>
</dbReference>
<feature type="domain" description="GFO/IDH/MocA-like oxidoreductase" evidence="4">
    <location>
        <begin position="140"/>
        <end position="271"/>
    </location>
</feature>
<evidence type="ECO:0000256" key="2">
    <source>
        <dbReference type="ARBA" id="ARBA00023002"/>
    </source>
</evidence>
<organism evidence="5 6">
    <name type="scientific">Actinoplanes teichomyceticus</name>
    <dbReference type="NCBI Taxonomy" id="1867"/>
    <lineage>
        <taxon>Bacteria</taxon>
        <taxon>Bacillati</taxon>
        <taxon>Actinomycetota</taxon>
        <taxon>Actinomycetes</taxon>
        <taxon>Micromonosporales</taxon>
        <taxon>Micromonosporaceae</taxon>
        <taxon>Actinoplanes</taxon>
    </lineage>
</organism>
<dbReference type="EMBL" id="VIWY01000003">
    <property type="protein sequence ID" value="TWG21217.1"/>
    <property type="molecule type" value="Genomic_DNA"/>
</dbReference>
<dbReference type="PANTHER" id="PTHR43708">
    <property type="entry name" value="CONSERVED EXPRESSED OXIDOREDUCTASE (EUROFUNG)"/>
    <property type="match status" value="1"/>
</dbReference>
<dbReference type="OrthoDB" id="256869at2"/>